<proteinExistence type="predicted"/>
<dbReference type="SMART" id="SM00710">
    <property type="entry name" value="PbH1"/>
    <property type="match status" value="7"/>
</dbReference>
<keyword evidence="4" id="KW-1185">Reference proteome</keyword>
<dbReference type="InterPro" id="IPR011050">
    <property type="entry name" value="Pectin_lyase_fold/virulence"/>
</dbReference>
<dbReference type="PANTHER" id="PTHR31339">
    <property type="entry name" value="PECTIN LYASE-RELATED"/>
    <property type="match status" value="1"/>
</dbReference>
<dbReference type="InterPro" id="IPR039448">
    <property type="entry name" value="Beta_helix"/>
</dbReference>
<dbReference type="InterPro" id="IPR006311">
    <property type="entry name" value="TAT_signal"/>
</dbReference>
<evidence type="ECO:0000259" key="2">
    <source>
        <dbReference type="Pfam" id="PF13229"/>
    </source>
</evidence>
<reference evidence="3" key="1">
    <citation type="journal article" date="2014" name="Int. J. Syst. Evol. Microbiol.">
        <title>Complete genome sequence of Corynebacterium casei LMG S-19264T (=DSM 44701T), isolated from a smear-ripened cheese.</title>
        <authorList>
            <consortium name="US DOE Joint Genome Institute (JGI-PGF)"/>
            <person name="Walter F."/>
            <person name="Albersmeier A."/>
            <person name="Kalinowski J."/>
            <person name="Ruckert C."/>
        </authorList>
    </citation>
    <scope>NUCLEOTIDE SEQUENCE</scope>
    <source>
        <strain evidence="3">KCTC 32020</strain>
    </source>
</reference>
<dbReference type="InterPro" id="IPR006626">
    <property type="entry name" value="PbH1"/>
</dbReference>
<dbReference type="PANTHER" id="PTHR31339:SF9">
    <property type="entry name" value="PLASMIN AND FIBRONECTIN-BINDING PROTEIN A"/>
    <property type="match status" value="1"/>
</dbReference>
<evidence type="ECO:0008006" key="5">
    <source>
        <dbReference type="Google" id="ProtNLM"/>
    </source>
</evidence>
<organism evidence="3 4">
    <name type="scientific">Vulcaniibacterium thermophilum</name>
    <dbReference type="NCBI Taxonomy" id="1169913"/>
    <lineage>
        <taxon>Bacteria</taxon>
        <taxon>Pseudomonadati</taxon>
        <taxon>Pseudomonadota</taxon>
        <taxon>Gammaproteobacteria</taxon>
        <taxon>Lysobacterales</taxon>
        <taxon>Lysobacteraceae</taxon>
        <taxon>Vulcaniibacterium</taxon>
    </lineage>
</organism>
<feature type="domain" description="Rhamnogalacturonase A/B/Epimerase-like pectate lyase" evidence="1">
    <location>
        <begin position="40"/>
        <end position="84"/>
    </location>
</feature>
<dbReference type="AlphaFoldDB" id="A0A919D9F3"/>
<dbReference type="SUPFAM" id="SSF51126">
    <property type="entry name" value="Pectin lyase-like"/>
    <property type="match status" value="1"/>
</dbReference>
<evidence type="ECO:0000259" key="1">
    <source>
        <dbReference type="Pfam" id="PF12708"/>
    </source>
</evidence>
<name>A0A919D9F3_9GAMM</name>
<gene>
    <name evidence="3" type="ORF">GCM10007167_08820</name>
</gene>
<dbReference type="InterPro" id="IPR024535">
    <property type="entry name" value="RHGA/B-epi-like_pectate_lyase"/>
</dbReference>
<accession>A0A919D9F3</accession>
<dbReference type="Pfam" id="PF12708">
    <property type="entry name" value="Pect-lyase_RHGA_epim"/>
    <property type="match status" value="1"/>
</dbReference>
<dbReference type="EMBL" id="BNCF01000003">
    <property type="protein sequence ID" value="GHE29230.1"/>
    <property type="molecule type" value="Genomic_DNA"/>
</dbReference>
<dbReference type="Pfam" id="PF13229">
    <property type="entry name" value="Beta_helix"/>
    <property type="match status" value="2"/>
</dbReference>
<dbReference type="RefSeq" id="WP_189766605.1">
    <property type="nucleotide sequence ID" value="NZ_BNCF01000003.1"/>
</dbReference>
<sequence length="360" mass="38776">MPEIDRGRRRLLMGAAALPVAFAAGARAGAPARARGAAVRDVRRYGARGDGEHDDTAAFQRAIDALPAEGGTVRVPAGTYLIDPLRSVRLRSRMHLRLDPGVRLLAKPNAAPRAYVLNAHGVSDVEISGGRIVGDRDRHLGTRGEWGHGIMVRGCRRVTVRDIHISRCWGDGMSIGAIDAGRGRPVVRSEDVVVARVTATGNRRQGLTIGRARRVRVFDCEFSHTGGTPPAAGIDVEPDSGADTGDVVIERCRVFGNRGPGIQLWRRVSEVAIRDCDIHDNRGHGILVAGASRVDIIGNRLRANTPRAIGLRDRTAAVTIAANRFAEASPAPRHAARATDRHIRIADGVARVRIADNRYD</sequence>
<dbReference type="PROSITE" id="PS51318">
    <property type="entry name" value="TAT"/>
    <property type="match status" value="1"/>
</dbReference>
<evidence type="ECO:0000313" key="3">
    <source>
        <dbReference type="EMBL" id="GHE29230.1"/>
    </source>
</evidence>
<reference evidence="3" key="2">
    <citation type="submission" date="2020-09" db="EMBL/GenBank/DDBJ databases">
        <authorList>
            <person name="Sun Q."/>
            <person name="Kim S."/>
        </authorList>
    </citation>
    <scope>NUCLEOTIDE SEQUENCE</scope>
    <source>
        <strain evidence="3">KCTC 32020</strain>
    </source>
</reference>
<comment type="caution">
    <text evidence="3">The sequence shown here is derived from an EMBL/GenBank/DDBJ whole genome shotgun (WGS) entry which is preliminary data.</text>
</comment>
<dbReference type="Gene3D" id="2.160.20.10">
    <property type="entry name" value="Single-stranded right-handed beta-helix, Pectin lyase-like"/>
    <property type="match status" value="1"/>
</dbReference>
<evidence type="ECO:0000313" key="4">
    <source>
        <dbReference type="Proteomes" id="UP000636453"/>
    </source>
</evidence>
<protein>
    <recommendedName>
        <fullName evidence="5">Right handed beta helix domain-containing protein</fullName>
    </recommendedName>
</protein>
<dbReference type="InterPro" id="IPR012334">
    <property type="entry name" value="Pectin_lyas_fold"/>
</dbReference>
<feature type="domain" description="Right handed beta helix" evidence="2">
    <location>
        <begin position="243"/>
        <end position="325"/>
    </location>
</feature>
<dbReference type="InterPro" id="IPR051801">
    <property type="entry name" value="GH28_Enzymes"/>
</dbReference>
<dbReference type="Proteomes" id="UP000636453">
    <property type="component" value="Unassembled WGS sequence"/>
</dbReference>
<feature type="domain" description="Right handed beta helix" evidence="2">
    <location>
        <begin position="120"/>
        <end position="234"/>
    </location>
</feature>